<organism evidence="3 4">
    <name type="scientific">Haloferax mediterranei (strain ATCC 33500 / DSM 1411 / JCM 8866 / NBRC 14739 / NCIMB 2177 / R-4)</name>
    <name type="common">Halobacterium mediterranei</name>
    <dbReference type="NCBI Taxonomy" id="523841"/>
    <lineage>
        <taxon>Archaea</taxon>
        <taxon>Methanobacteriati</taxon>
        <taxon>Methanobacteriota</taxon>
        <taxon>Stenosarchaea group</taxon>
        <taxon>Halobacteria</taxon>
        <taxon>Halobacteriales</taxon>
        <taxon>Haloferacaceae</taxon>
        <taxon>Haloferax</taxon>
    </lineage>
</organism>
<accession>M0J4T8</accession>
<reference evidence="3 4" key="1">
    <citation type="journal article" date="2014" name="PLoS Genet.">
        <title>Phylogenetically driven sequencing of extremely halophilic archaea reveals strategies for static and dynamic osmo-response.</title>
        <authorList>
            <person name="Becker E.A."/>
            <person name="Seitzer P.M."/>
            <person name="Tritt A."/>
            <person name="Larsen D."/>
            <person name="Krusor M."/>
            <person name="Yao A.I."/>
            <person name="Wu D."/>
            <person name="Madern D."/>
            <person name="Eisen J.A."/>
            <person name="Darling A.E."/>
            <person name="Facciotti M.T."/>
        </authorList>
    </citation>
    <scope>NUCLEOTIDE SEQUENCE [LARGE SCALE GENOMIC DNA]</scope>
    <source>
        <strain evidence="3">ATCC 33500</strain>
        <strain evidence="4">ATCC 33500 / DSM 1411 / JCM 8866 / NBRC 14739 / NCIMB 2177 / R-4</strain>
    </source>
</reference>
<name>M0J4T8_HALMT</name>
<protein>
    <submittedName>
        <fullName evidence="3">Uncharacterized protein</fullName>
    </submittedName>
</protein>
<dbReference type="Proteomes" id="UP000027075">
    <property type="component" value="Chromosome"/>
</dbReference>
<feature type="transmembrane region" description="Helical" evidence="1">
    <location>
        <begin position="93"/>
        <end position="111"/>
    </location>
</feature>
<dbReference type="PATRIC" id="fig|523841.21.peg.684"/>
<proteinExistence type="predicted"/>
<evidence type="ECO:0000313" key="5">
    <source>
        <dbReference type="Proteomes" id="UP000027075"/>
    </source>
</evidence>
<sequence>MSHRTAVGLLIFVLLVAMWYRTIQYRDAIADRFSPKIYAHLNGRRRSEFILGYSRGISTGIRAFSMSYFLFAAVGSVTKVLDGLPSPYSYEYHSILLVLAGGLLIAVDSIVPPSRVSTPESMGTVRATVHTGVVFLIGAAFIQVLALTSSFLAVQHASELSVSVALAIEVSSTAVPTLAPFFVSYAIIRGLAND</sequence>
<evidence type="ECO:0000313" key="2">
    <source>
        <dbReference type="EMBL" id="AHZ21506.1"/>
    </source>
</evidence>
<feature type="transmembrane region" description="Helical" evidence="1">
    <location>
        <begin position="132"/>
        <end position="154"/>
    </location>
</feature>
<keyword evidence="1" id="KW-0812">Transmembrane</keyword>
<gene>
    <name evidence="2" type="ORF">BM92_02045</name>
    <name evidence="3" type="ORF">C439_03373</name>
</gene>
<dbReference type="EMBL" id="CP007551">
    <property type="protein sequence ID" value="AHZ21506.1"/>
    <property type="molecule type" value="Genomic_DNA"/>
</dbReference>
<dbReference type="AlphaFoldDB" id="M0J4T8"/>
<evidence type="ECO:0000313" key="3">
    <source>
        <dbReference type="EMBL" id="EMA03966.1"/>
    </source>
</evidence>
<keyword evidence="1" id="KW-1133">Transmembrane helix</keyword>
<evidence type="ECO:0000313" key="4">
    <source>
        <dbReference type="Proteomes" id="UP000011603"/>
    </source>
</evidence>
<dbReference type="Proteomes" id="UP000011603">
    <property type="component" value="Unassembled WGS sequence"/>
</dbReference>
<keyword evidence="4" id="KW-1185">Reference proteome</keyword>
<dbReference type="EMBL" id="AOLO01000003">
    <property type="protein sequence ID" value="EMA03966.1"/>
    <property type="molecule type" value="Genomic_DNA"/>
</dbReference>
<feature type="transmembrane region" description="Helical" evidence="1">
    <location>
        <begin position="160"/>
        <end position="188"/>
    </location>
</feature>
<feature type="transmembrane region" description="Helical" evidence="1">
    <location>
        <begin position="63"/>
        <end position="81"/>
    </location>
</feature>
<feature type="transmembrane region" description="Helical" evidence="1">
    <location>
        <begin position="6"/>
        <end position="23"/>
    </location>
</feature>
<reference evidence="2 5" key="2">
    <citation type="submission" date="2014-04" db="EMBL/GenBank/DDBJ databases">
        <title>Transcriptional profiles of Haloferax mediterranei on the basis of nitrogen availability.</title>
        <authorList>
            <person name="Bautista V."/>
        </authorList>
    </citation>
    <scope>NUCLEOTIDE SEQUENCE [LARGE SCALE GENOMIC DNA]</scope>
    <source>
        <strain evidence="2">ATCC 33500</strain>
        <strain evidence="5">ATCC 33500 / DSM 1411 / JCM 8866 / NBRC 14739 / NCIMB 2177 / R-4</strain>
    </source>
</reference>
<keyword evidence="1" id="KW-0472">Membrane</keyword>
<evidence type="ECO:0000256" key="1">
    <source>
        <dbReference type="SAM" id="Phobius"/>
    </source>
</evidence>